<name>A0A6M2ZI44_9CAUD</name>
<evidence type="ECO:0000313" key="1">
    <source>
        <dbReference type="EMBL" id="QFG06419.1"/>
    </source>
</evidence>
<gene>
    <name evidence="1" type="ORF">SSCSM1_159</name>
</gene>
<reference evidence="1" key="1">
    <citation type="submission" date="2019-04" db="EMBL/GenBank/DDBJ databases">
        <title>Genomic and proteomic characterization of cyanophage S-SCSM1 provides new insights into understanding the viral gene diversity and phage-host interactions.</title>
        <authorList>
            <person name="Wang Q."/>
            <person name="Xu Y."/>
            <person name="Jiao N."/>
            <person name="Zhang R."/>
        </authorList>
    </citation>
    <scope>NUCLEOTIDE SEQUENCE [LARGE SCALE GENOMIC DNA]</scope>
</reference>
<dbReference type="Proteomes" id="UP000515683">
    <property type="component" value="Segment"/>
</dbReference>
<accession>A0A6M2ZI44</accession>
<organism evidence="1 2">
    <name type="scientific">Synechococcus phage S-SCSM1</name>
    <dbReference type="NCBI Taxonomy" id="2588487"/>
    <lineage>
        <taxon>Viruses</taxon>
        <taxon>Duplodnaviria</taxon>
        <taxon>Heunggongvirae</taxon>
        <taxon>Uroviricota</taxon>
        <taxon>Caudoviricetes</taxon>
        <taxon>Pantevenvirales</taxon>
        <taxon>Kyanoviridae</taxon>
        <taxon>Zhoulongquanvirus</taxon>
        <taxon>Zhoulongquanvirus esscess</taxon>
    </lineage>
</organism>
<keyword evidence="2" id="KW-1185">Reference proteome</keyword>
<proteinExistence type="predicted"/>
<dbReference type="EMBL" id="MK867354">
    <property type="protein sequence ID" value="QFG06419.1"/>
    <property type="molecule type" value="Genomic_DNA"/>
</dbReference>
<evidence type="ECO:0000313" key="2">
    <source>
        <dbReference type="Proteomes" id="UP000515683"/>
    </source>
</evidence>
<protein>
    <submittedName>
        <fullName evidence="1">Uncharacterized protein</fullName>
    </submittedName>
</protein>
<sequence>MVKNYFKLMSEEDYYHLELPIEAVRIIHTGLSQACEKWSGGPAQEQEDLLAMRDHFFRIMLEHRFSSME</sequence>